<evidence type="ECO:0000256" key="4">
    <source>
        <dbReference type="SAM" id="Coils"/>
    </source>
</evidence>
<proteinExistence type="predicted"/>
<dbReference type="STRING" id="109280.ENSHCOP00000006921"/>
<keyword evidence="3" id="KW-0206">Cytoskeleton</keyword>
<dbReference type="GO" id="GO:0045095">
    <property type="term" value="C:keratin filament"/>
    <property type="evidence" value="ECO:0007669"/>
    <property type="project" value="TreeGrafter"/>
</dbReference>
<dbReference type="OMA" id="QNSHYFR"/>
<comment type="subcellular location">
    <subcellularLocation>
        <location evidence="1">Cytoplasm</location>
        <location evidence="1">Cytoskeleton</location>
    </subcellularLocation>
</comment>
<keyword evidence="4" id="KW-0175">Coiled coil</keyword>
<evidence type="ECO:0000256" key="3">
    <source>
        <dbReference type="ARBA" id="ARBA00023212"/>
    </source>
</evidence>
<keyword evidence="6" id="KW-1185">Reference proteome</keyword>
<sequence length="485" mass="59339">MALPTLSTYVPYRQRALGIQLAWKREQQCRRREQLALNAKYFRDQNVRTHFHTEWTSRHSFEQSMAAYCKQKLEDDKANSLEHRRMRLKHMLDEEQKQLDKELDLLLPHRGVIIKKADAQHLRDERRKKLAQELLKEHRKRNNPELQQAETASQQHQIVNPLQLLISEKKQQEVEAQEMCRFQNECERTRRKDLEKIKQADQNGSLEEREKAQKLHQKMEELRLMEEEATHLKKEEEAFQVKLWEVDKMEVERRKFEERRKKAEMQHFLVRQYRAQLRRRAQLVQEELESDHKILAAFLKGEQEKVSMEGARRERVFADAAWMTRVIEEQLELEREREAELDFLHRDEAQRLWEKREATWERERKARQLLMHEVLVGRRQQLELKMRQNREAQLASLRRREELIQELELEKELRRQEREEEQRRRKEQEEEEQLQEQWEEQCRIEDLQEELDAHFIHEGAIKQRISNNAYPPKVQVYSKPRVAWT</sequence>
<feature type="coiled-coil region" evidence="4">
    <location>
        <begin position="208"/>
        <end position="266"/>
    </location>
</feature>
<keyword evidence="2" id="KW-0963">Cytoplasm</keyword>
<dbReference type="PANTHER" id="PTHR31183:SF2">
    <property type="entry name" value="TRICHOPLEIN KERATIN FILAMENT-BINDING PROTEIN"/>
    <property type="match status" value="1"/>
</dbReference>
<accession>A0A3Q2Y274</accession>
<reference evidence="5" key="2">
    <citation type="submission" date="2025-09" db="UniProtKB">
        <authorList>
            <consortium name="Ensembl"/>
        </authorList>
    </citation>
    <scope>IDENTIFICATION</scope>
</reference>
<protein>
    <submittedName>
        <fullName evidence="5">Trichoplein keratin filament binding</fullName>
    </submittedName>
</protein>
<evidence type="ECO:0000256" key="2">
    <source>
        <dbReference type="ARBA" id="ARBA00022490"/>
    </source>
</evidence>
<dbReference type="GO" id="GO:0006915">
    <property type="term" value="P:apoptotic process"/>
    <property type="evidence" value="ECO:0007669"/>
    <property type="project" value="TreeGrafter"/>
</dbReference>
<dbReference type="AlphaFoldDB" id="A0A3Q2Y274"/>
<organism evidence="5 6">
    <name type="scientific">Hippocampus comes</name>
    <name type="common">Tiger tail seahorse</name>
    <dbReference type="NCBI Taxonomy" id="109280"/>
    <lineage>
        <taxon>Eukaryota</taxon>
        <taxon>Metazoa</taxon>
        <taxon>Chordata</taxon>
        <taxon>Craniata</taxon>
        <taxon>Vertebrata</taxon>
        <taxon>Euteleostomi</taxon>
        <taxon>Actinopterygii</taxon>
        <taxon>Neopterygii</taxon>
        <taxon>Teleostei</taxon>
        <taxon>Neoteleostei</taxon>
        <taxon>Acanthomorphata</taxon>
        <taxon>Syngnathiaria</taxon>
        <taxon>Syngnathiformes</taxon>
        <taxon>Syngnathoidei</taxon>
        <taxon>Syngnathidae</taxon>
        <taxon>Hippocampus</taxon>
    </lineage>
</organism>
<evidence type="ECO:0000313" key="5">
    <source>
        <dbReference type="Ensembl" id="ENSHCOP00000006921.1"/>
    </source>
</evidence>
<dbReference type="Ensembl" id="ENSHCOT00000002871.1">
    <property type="protein sequence ID" value="ENSHCOP00000006921.1"/>
    <property type="gene ID" value="ENSHCOG00000008792.1"/>
</dbReference>
<dbReference type="PANTHER" id="PTHR31183">
    <property type="entry name" value="TRICHOPLEIN KERATIN FILAMENT-BINDING PROTEIN FAMILY MEMBER"/>
    <property type="match status" value="1"/>
</dbReference>
<dbReference type="InterPro" id="IPR043596">
    <property type="entry name" value="CFAP53/TCHP"/>
</dbReference>
<feature type="coiled-coil region" evidence="4">
    <location>
        <begin position="390"/>
        <end position="437"/>
    </location>
</feature>
<evidence type="ECO:0000256" key="1">
    <source>
        <dbReference type="ARBA" id="ARBA00004245"/>
    </source>
</evidence>
<reference evidence="5" key="1">
    <citation type="submission" date="2025-08" db="UniProtKB">
        <authorList>
            <consortium name="Ensembl"/>
        </authorList>
    </citation>
    <scope>IDENTIFICATION</scope>
</reference>
<dbReference type="GeneTree" id="ENSGT01070000253867"/>
<name>A0A3Q2Y274_HIPCM</name>
<dbReference type="Proteomes" id="UP000264820">
    <property type="component" value="Unplaced"/>
</dbReference>
<evidence type="ECO:0000313" key="6">
    <source>
        <dbReference type="Proteomes" id="UP000264820"/>
    </source>
</evidence>